<gene>
    <name evidence="8" type="ORF">N7517_003134</name>
</gene>
<keyword evidence="2 5" id="KW-0812">Transmembrane</keyword>
<feature type="transmembrane region" description="Helical" evidence="6">
    <location>
        <begin position="70"/>
        <end position="93"/>
    </location>
</feature>
<dbReference type="PANTHER" id="PTHR13439:SF0">
    <property type="entry name" value="TOPOISOMERASE I DAMAGE AFFECTED PROTEIN 4"/>
    <property type="match status" value="1"/>
</dbReference>
<dbReference type="GeneID" id="81460047"/>
<dbReference type="RefSeq" id="XP_056584999.1">
    <property type="nucleotide sequence ID" value="XM_056720864.1"/>
</dbReference>
<dbReference type="AlphaFoldDB" id="A0A9W9VK54"/>
<organism evidence="8 9">
    <name type="scientific">Penicillium concentricum</name>
    <dbReference type="NCBI Taxonomy" id="293559"/>
    <lineage>
        <taxon>Eukaryota</taxon>
        <taxon>Fungi</taxon>
        <taxon>Dikarya</taxon>
        <taxon>Ascomycota</taxon>
        <taxon>Pezizomycotina</taxon>
        <taxon>Eurotiomycetes</taxon>
        <taxon>Eurotiomycetidae</taxon>
        <taxon>Eurotiales</taxon>
        <taxon>Aspergillaceae</taxon>
        <taxon>Penicillium</taxon>
    </lineage>
</organism>
<evidence type="ECO:0000256" key="5">
    <source>
        <dbReference type="PROSITE-ProRule" id="PRU00205"/>
    </source>
</evidence>
<keyword evidence="3 6" id="KW-1133">Transmembrane helix</keyword>
<evidence type="ECO:0000256" key="2">
    <source>
        <dbReference type="ARBA" id="ARBA00022692"/>
    </source>
</evidence>
<dbReference type="GO" id="GO:0005783">
    <property type="term" value="C:endoplasmic reticulum"/>
    <property type="evidence" value="ECO:0007669"/>
    <property type="project" value="TreeGrafter"/>
</dbReference>
<dbReference type="SMART" id="SM00724">
    <property type="entry name" value="TLC"/>
    <property type="match status" value="1"/>
</dbReference>
<keyword evidence="9" id="KW-1185">Reference proteome</keyword>
<dbReference type="GO" id="GO:0016020">
    <property type="term" value="C:membrane"/>
    <property type="evidence" value="ECO:0007669"/>
    <property type="project" value="UniProtKB-SubCell"/>
</dbReference>
<accession>A0A9W9VK54</accession>
<dbReference type="OrthoDB" id="10266980at2759"/>
<evidence type="ECO:0000256" key="4">
    <source>
        <dbReference type="ARBA" id="ARBA00023136"/>
    </source>
</evidence>
<dbReference type="GO" id="GO:0055088">
    <property type="term" value="P:lipid homeostasis"/>
    <property type="evidence" value="ECO:0007669"/>
    <property type="project" value="TreeGrafter"/>
</dbReference>
<feature type="transmembrane region" description="Helical" evidence="6">
    <location>
        <begin position="165"/>
        <end position="186"/>
    </location>
</feature>
<feature type="transmembrane region" description="Helical" evidence="6">
    <location>
        <begin position="108"/>
        <end position="128"/>
    </location>
</feature>
<dbReference type="PROSITE" id="PS50922">
    <property type="entry name" value="TLC"/>
    <property type="match status" value="1"/>
</dbReference>
<protein>
    <recommendedName>
        <fullName evidence="7">TLC domain-containing protein</fullName>
    </recommendedName>
</protein>
<sequence>MLDPFPPPPEWLRSFTEPYAIRFNSPTLTDHIHEVIAAFVFYLFIHAVLSPCLSPILFKSYNKLTPRTKLNWDIHVVSFVQSIVINAAALWVMYSDEERSSMTSGERVFAYTGACGLIQALAVGYFVYDLIVSIVHVRMFGIGMLFHAVSALWVFSLGFRPFLNYFAPTFILYELSSPFLNIHWFLDKVNMTGSRAQWYNGMALLFSFFACRLVWGTWQTVVVYGDMWNALQHTWSAAAAPLSEPASVNANVFYPARDGSLCVNEACARANAEMTKFKGYTAGGVPTWLVVTYVGSNLILNFLNFFWFSKMVETVLKRFRTPAETAAAGEKKGEKEPISAEKAAQLKEDIVRDVVLEAASKLEQEETAIMQGDLSSLREHVSSGVDSGLGEELRKRRADLVAKVPLPGA</sequence>
<feature type="domain" description="TLC" evidence="7">
    <location>
        <begin position="67"/>
        <end position="320"/>
    </location>
</feature>
<comment type="subcellular location">
    <subcellularLocation>
        <location evidence="1">Membrane</location>
        <topology evidence="1">Multi-pass membrane protein</topology>
    </subcellularLocation>
</comment>
<reference evidence="8" key="1">
    <citation type="submission" date="2022-12" db="EMBL/GenBank/DDBJ databases">
        <authorList>
            <person name="Petersen C."/>
        </authorList>
    </citation>
    <scope>NUCLEOTIDE SEQUENCE</scope>
    <source>
        <strain evidence="8">IBT 3081</strain>
    </source>
</reference>
<evidence type="ECO:0000256" key="6">
    <source>
        <dbReference type="SAM" id="Phobius"/>
    </source>
</evidence>
<evidence type="ECO:0000313" key="8">
    <source>
        <dbReference type="EMBL" id="KAJ5385223.1"/>
    </source>
</evidence>
<keyword evidence="4 5" id="KW-0472">Membrane</keyword>
<proteinExistence type="predicted"/>
<dbReference type="Proteomes" id="UP001147752">
    <property type="component" value="Unassembled WGS sequence"/>
</dbReference>
<dbReference type="EMBL" id="JAPZBT010000001">
    <property type="protein sequence ID" value="KAJ5385223.1"/>
    <property type="molecule type" value="Genomic_DNA"/>
</dbReference>
<feature type="transmembrane region" description="Helical" evidence="6">
    <location>
        <begin position="288"/>
        <end position="308"/>
    </location>
</feature>
<name>A0A9W9VK54_9EURO</name>
<reference evidence="8" key="2">
    <citation type="journal article" date="2023" name="IMA Fungus">
        <title>Comparative genomic study of the Penicillium genus elucidates a diverse pangenome and 15 lateral gene transfer events.</title>
        <authorList>
            <person name="Petersen C."/>
            <person name="Sorensen T."/>
            <person name="Nielsen M.R."/>
            <person name="Sondergaard T.E."/>
            <person name="Sorensen J.L."/>
            <person name="Fitzpatrick D.A."/>
            <person name="Frisvad J.C."/>
            <person name="Nielsen K.L."/>
        </authorList>
    </citation>
    <scope>NUCLEOTIDE SEQUENCE</scope>
    <source>
        <strain evidence="8">IBT 3081</strain>
    </source>
</reference>
<evidence type="ECO:0000259" key="7">
    <source>
        <dbReference type="PROSITE" id="PS50922"/>
    </source>
</evidence>
<dbReference type="PANTHER" id="PTHR13439">
    <property type="entry name" value="CT120 PROTEIN"/>
    <property type="match status" value="1"/>
</dbReference>
<evidence type="ECO:0000256" key="1">
    <source>
        <dbReference type="ARBA" id="ARBA00004141"/>
    </source>
</evidence>
<dbReference type="InterPro" id="IPR006634">
    <property type="entry name" value="TLC-dom"/>
</dbReference>
<evidence type="ECO:0000256" key="3">
    <source>
        <dbReference type="ARBA" id="ARBA00022989"/>
    </source>
</evidence>
<feature type="transmembrane region" description="Helical" evidence="6">
    <location>
        <begin position="140"/>
        <end position="159"/>
    </location>
</feature>
<comment type="caution">
    <text evidence="8">The sequence shown here is derived from an EMBL/GenBank/DDBJ whole genome shotgun (WGS) entry which is preliminary data.</text>
</comment>
<dbReference type="InterPro" id="IPR050846">
    <property type="entry name" value="TLCD"/>
</dbReference>
<dbReference type="Pfam" id="PF03798">
    <property type="entry name" value="TRAM_LAG1_CLN8"/>
    <property type="match status" value="1"/>
</dbReference>
<feature type="transmembrane region" description="Helical" evidence="6">
    <location>
        <begin position="35"/>
        <end position="58"/>
    </location>
</feature>
<feature type="transmembrane region" description="Helical" evidence="6">
    <location>
        <begin position="198"/>
        <end position="218"/>
    </location>
</feature>
<evidence type="ECO:0000313" key="9">
    <source>
        <dbReference type="Proteomes" id="UP001147752"/>
    </source>
</evidence>